<reference evidence="3" key="1">
    <citation type="submission" date="2018-06" db="EMBL/GenBank/DDBJ databases">
        <authorList>
            <person name="Zhirakovskaya E."/>
        </authorList>
    </citation>
    <scope>NUCLEOTIDE SEQUENCE</scope>
</reference>
<dbReference type="PANTHER" id="PTHR40278:SF1">
    <property type="entry name" value="DNA UTILIZATION PROTEIN HOFN"/>
    <property type="match status" value="1"/>
</dbReference>
<feature type="region of interest" description="Disordered" evidence="1">
    <location>
        <begin position="182"/>
        <end position="202"/>
    </location>
</feature>
<keyword evidence="2" id="KW-1133">Transmembrane helix</keyword>
<name>A0A3B1CIL5_9ZZZZ</name>
<dbReference type="InterPro" id="IPR052534">
    <property type="entry name" value="Extracell_DNA_Util/SecSys_Comp"/>
</dbReference>
<dbReference type="EMBL" id="UOGC01000033">
    <property type="protein sequence ID" value="VAX16607.1"/>
    <property type="molecule type" value="Genomic_DNA"/>
</dbReference>
<proteinExistence type="predicted"/>
<keyword evidence="2" id="KW-0812">Transmembrane</keyword>
<evidence type="ECO:0000313" key="3">
    <source>
        <dbReference type="EMBL" id="VAX16607.1"/>
    </source>
</evidence>
<evidence type="ECO:0008006" key="4">
    <source>
        <dbReference type="Google" id="ProtNLM"/>
    </source>
</evidence>
<sequence>MIKVNLLGDRHAKEKIIIQQQLVVGIFILLGTFVVLGMWWDAKSDEIQGTNLKIGEAKKELTNQKKVREKVKGMEVREHRLNAILKSIEMLVAEKHGPTPYFDNLNVILPPEIWLTTMSDNGGNIGVEGFAFSNTAVAKLMKNMERSKHFHRVELSEITTTKVKKETLKKFKVTSMTTMAVKKEAEKKKKEAEAAKKKKKRR</sequence>
<protein>
    <recommendedName>
        <fullName evidence="4">Type IV pilus biogenesis protein PilN</fullName>
    </recommendedName>
</protein>
<feature type="compositionally biased region" description="Basic and acidic residues" evidence="1">
    <location>
        <begin position="182"/>
        <end position="195"/>
    </location>
</feature>
<organism evidence="3">
    <name type="scientific">hydrothermal vent metagenome</name>
    <dbReference type="NCBI Taxonomy" id="652676"/>
    <lineage>
        <taxon>unclassified sequences</taxon>
        <taxon>metagenomes</taxon>
        <taxon>ecological metagenomes</taxon>
    </lineage>
</organism>
<evidence type="ECO:0000256" key="1">
    <source>
        <dbReference type="SAM" id="MobiDB-lite"/>
    </source>
</evidence>
<gene>
    <name evidence="3" type="ORF">MNBD_NITROSPINAE01-1690</name>
</gene>
<dbReference type="Pfam" id="PF05137">
    <property type="entry name" value="PilN"/>
    <property type="match status" value="1"/>
</dbReference>
<dbReference type="InterPro" id="IPR007813">
    <property type="entry name" value="PilN"/>
</dbReference>
<feature type="transmembrane region" description="Helical" evidence="2">
    <location>
        <begin position="21"/>
        <end position="40"/>
    </location>
</feature>
<keyword evidence="2" id="KW-0472">Membrane</keyword>
<evidence type="ECO:0000256" key="2">
    <source>
        <dbReference type="SAM" id="Phobius"/>
    </source>
</evidence>
<dbReference type="AlphaFoldDB" id="A0A3B1CIL5"/>
<dbReference type="PANTHER" id="PTHR40278">
    <property type="entry name" value="DNA UTILIZATION PROTEIN HOFN"/>
    <property type="match status" value="1"/>
</dbReference>
<accession>A0A3B1CIL5</accession>